<feature type="compositionally biased region" description="Acidic residues" evidence="3">
    <location>
        <begin position="303"/>
        <end position="318"/>
    </location>
</feature>
<evidence type="ECO:0000256" key="3">
    <source>
        <dbReference type="SAM" id="MobiDB-lite"/>
    </source>
</evidence>
<evidence type="ECO:0000313" key="5">
    <source>
        <dbReference type="EMBL" id="OCL15008.1"/>
    </source>
</evidence>
<feature type="compositionally biased region" description="Basic and acidic residues" evidence="3">
    <location>
        <begin position="105"/>
        <end position="114"/>
    </location>
</feature>
<dbReference type="InterPro" id="IPR012677">
    <property type="entry name" value="Nucleotide-bd_a/b_plait_sf"/>
</dbReference>
<feature type="domain" description="RRM" evidence="4">
    <location>
        <begin position="117"/>
        <end position="207"/>
    </location>
</feature>
<proteinExistence type="predicted"/>
<protein>
    <recommendedName>
        <fullName evidence="4">RRM domain-containing protein</fullName>
    </recommendedName>
</protein>
<keyword evidence="6" id="KW-1185">Reference proteome</keyword>
<reference evidence="5 6" key="1">
    <citation type="journal article" date="2016" name="Nat. Commun.">
        <title>Ectomycorrhizal ecology is imprinted in the genome of the dominant symbiotic fungus Cenococcum geophilum.</title>
        <authorList>
            <consortium name="DOE Joint Genome Institute"/>
            <person name="Peter M."/>
            <person name="Kohler A."/>
            <person name="Ohm R.A."/>
            <person name="Kuo A."/>
            <person name="Krutzmann J."/>
            <person name="Morin E."/>
            <person name="Arend M."/>
            <person name="Barry K.W."/>
            <person name="Binder M."/>
            <person name="Choi C."/>
            <person name="Clum A."/>
            <person name="Copeland A."/>
            <person name="Grisel N."/>
            <person name="Haridas S."/>
            <person name="Kipfer T."/>
            <person name="LaButti K."/>
            <person name="Lindquist E."/>
            <person name="Lipzen A."/>
            <person name="Maire R."/>
            <person name="Meier B."/>
            <person name="Mihaltcheva S."/>
            <person name="Molinier V."/>
            <person name="Murat C."/>
            <person name="Poggeler S."/>
            <person name="Quandt C.A."/>
            <person name="Sperisen C."/>
            <person name="Tritt A."/>
            <person name="Tisserant E."/>
            <person name="Crous P.W."/>
            <person name="Henrissat B."/>
            <person name="Nehls U."/>
            <person name="Egli S."/>
            <person name="Spatafora J.W."/>
            <person name="Grigoriev I.V."/>
            <person name="Martin F.M."/>
        </authorList>
    </citation>
    <scope>NUCLEOTIDE SEQUENCE [LARGE SCALE GENOMIC DNA]</scope>
    <source>
        <strain evidence="5 6">CBS 207.34</strain>
    </source>
</reference>
<evidence type="ECO:0000313" key="6">
    <source>
        <dbReference type="Proteomes" id="UP000250140"/>
    </source>
</evidence>
<dbReference type="Proteomes" id="UP000250140">
    <property type="component" value="Unassembled WGS sequence"/>
</dbReference>
<feature type="compositionally biased region" description="Basic residues" evidence="3">
    <location>
        <begin position="9"/>
        <end position="18"/>
    </location>
</feature>
<feature type="region of interest" description="Disordered" evidence="3">
    <location>
        <begin position="208"/>
        <end position="237"/>
    </location>
</feature>
<evidence type="ECO:0000256" key="2">
    <source>
        <dbReference type="PROSITE-ProRule" id="PRU00176"/>
    </source>
</evidence>
<evidence type="ECO:0000259" key="4">
    <source>
        <dbReference type="PROSITE" id="PS50102"/>
    </source>
</evidence>
<feature type="region of interest" description="Disordered" evidence="3">
    <location>
        <begin position="301"/>
        <end position="335"/>
    </location>
</feature>
<feature type="compositionally biased region" description="Polar residues" evidence="3">
    <location>
        <begin position="84"/>
        <end position="103"/>
    </location>
</feature>
<dbReference type="PANTHER" id="PTHR23236:SF11">
    <property type="entry name" value="EUKARYOTIC TRANSLATION INITIATION FACTOR 4H"/>
    <property type="match status" value="1"/>
</dbReference>
<keyword evidence="1 2" id="KW-0694">RNA-binding</keyword>
<dbReference type="Gene3D" id="3.30.70.330">
    <property type="match status" value="2"/>
</dbReference>
<accession>A0A8E2FDK4</accession>
<dbReference type="SUPFAM" id="SSF54928">
    <property type="entry name" value="RNA-binding domain, RBD"/>
    <property type="match status" value="1"/>
</dbReference>
<dbReference type="AlphaFoldDB" id="A0A8E2FDK4"/>
<gene>
    <name evidence="5" type="ORF">AOQ84DRAFT_158179</name>
</gene>
<dbReference type="InterPro" id="IPR035979">
    <property type="entry name" value="RBD_domain_sf"/>
</dbReference>
<evidence type="ECO:0000256" key="1">
    <source>
        <dbReference type="ARBA" id="ARBA00022884"/>
    </source>
</evidence>
<dbReference type="EMBL" id="KV748496">
    <property type="protein sequence ID" value="OCL15008.1"/>
    <property type="molecule type" value="Genomic_DNA"/>
</dbReference>
<feature type="compositionally biased region" description="Basic residues" evidence="3">
    <location>
        <begin position="71"/>
        <end position="80"/>
    </location>
</feature>
<dbReference type="GO" id="GO:0003723">
    <property type="term" value="F:RNA binding"/>
    <property type="evidence" value="ECO:0007669"/>
    <property type="project" value="UniProtKB-UniRule"/>
</dbReference>
<organism evidence="5 6">
    <name type="scientific">Glonium stellatum</name>
    <dbReference type="NCBI Taxonomy" id="574774"/>
    <lineage>
        <taxon>Eukaryota</taxon>
        <taxon>Fungi</taxon>
        <taxon>Dikarya</taxon>
        <taxon>Ascomycota</taxon>
        <taxon>Pezizomycotina</taxon>
        <taxon>Dothideomycetes</taxon>
        <taxon>Pleosporomycetidae</taxon>
        <taxon>Gloniales</taxon>
        <taxon>Gloniaceae</taxon>
        <taxon>Glonium</taxon>
    </lineage>
</organism>
<dbReference type="SMART" id="SM00360">
    <property type="entry name" value="RRM"/>
    <property type="match status" value="2"/>
</dbReference>
<dbReference type="InterPro" id="IPR000504">
    <property type="entry name" value="RRM_dom"/>
</dbReference>
<name>A0A8E2FDK4_9PEZI</name>
<sequence length="452" mass="49797">MTLSETAVRKSKKDKKTKTNVSLPNTDSGIVDAADEQVSNPTEPSKKRKRDVVPQDEIEIDITLPEPPSKKALRKAKRGKSLPVPSTTSPTQDQPSLEENGTTAPKDDPKTARRSDYGVWIGNLPWSATKATLRTFLTDHSSINDGQITRVHMPEPSNAADSKQITKPQNKGFAYVDFTDSEALDAAIALSETLMGGRRLLIKNAKSFEGRPEKSKETEDEKNSASTGGRKPPNKRVFVGNLGFDVTKEDLIEHYTQCGEVTDLHMATFEDTGKCKGYAWVTFAELDAAKAAVVGWTYKSMGEDEESEDENDNDEDNKDGEITNGNASTKSKKRTKKRKWFVNKLKGRALRCEFAEDATSRYKKRFGKEATARPQDGGVGLSGDVGMKDVGEIARPSRSAHAKWEEKQTTNIRDKRYRKVDARTIKPGAALANAPRASGAIVEAKGKKITFE</sequence>
<dbReference type="Pfam" id="PF00076">
    <property type="entry name" value="RRM_1"/>
    <property type="match status" value="2"/>
</dbReference>
<feature type="region of interest" description="Disordered" evidence="3">
    <location>
        <begin position="1"/>
        <end position="114"/>
    </location>
</feature>
<dbReference type="OrthoDB" id="1875751at2759"/>
<feature type="domain" description="RRM" evidence="4">
    <location>
        <begin position="235"/>
        <end position="357"/>
    </location>
</feature>
<feature type="compositionally biased region" description="Basic and acidic residues" evidence="3">
    <location>
        <begin position="208"/>
        <end position="223"/>
    </location>
</feature>
<dbReference type="PROSITE" id="PS50102">
    <property type="entry name" value="RRM"/>
    <property type="match status" value="2"/>
</dbReference>
<dbReference type="PANTHER" id="PTHR23236">
    <property type="entry name" value="EUKARYOTIC TRANSLATION INITIATION FACTOR 4B/4H"/>
    <property type="match status" value="1"/>
</dbReference>